<accession>A0A1H9ETF3</accession>
<evidence type="ECO:0000256" key="4">
    <source>
        <dbReference type="ARBA" id="ARBA00022840"/>
    </source>
</evidence>
<keyword evidence="4" id="KW-0067">ATP-binding</keyword>
<dbReference type="RefSeq" id="WP_090615393.1">
    <property type="nucleotide sequence ID" value="NZ_FOFD01000002.1"/>
</dbReference>
<dbReference type="PANTHER" id="PTHR10763:SF22">
    <property type="entry name" value="ORC1-TYPE DNA REPLICATION PROTEIN"/>
    <property type="match status" value="1"/>
</dbReference>
<reference evidence="7" key="1">
    <citation type="submission" date="2016-10" db="EMBL/GenBank/DDBJ databases">
        <authorList>
            <person name="Varghese N."/>
            <person name="Submissions S."/>
        </authorList>
    </citation>
    <scope>NUCLEOTIDE SEQUENCE [LARGE SCALE GENOMIC DNA]</scope>
    <source>
        <strain evidence="7">DSM 25055</strain>
    </source>
</reference>
<sequence>MIESRWVFDDAYPTDILHRHEELNALSRLLKPATVGHRADDVLIHGPSGVGKTATARRMLRDLRQRAEVSSALIECSGKTGNEILHEAIEKYPKGTVVHRNQPRVELVATLEKIVTEPLIIVLDEADVIPDLEVLKDLFSVDLISVIAITHSNTEWLNRVDRDLRVHFHGDSQIEFDKYGVQELVDILEPRVEHGLTGDPTQPGQLERIADETGGVARWAIKSVLSAAELARERNHDYFYNDDVADSFEHAMQKIRKANLRSLPLPHQRLYEIVRAIGPVSGGEMKTTYREHKDAIFEGRGHDSVTWRRAWDYLSKMDDYDLIKMPGDTNAKVYEAVDPELEAPVEFDLRETAEISSE</sequence>
<evidence type="ECO:0000313" key="7">
    <source>
        <dbReference type="Proteomes" id="UP000199114"/>
    </source>
</evidence>
<feature type="domain" description="AAA+ ATPase" evidence="5">
    <location>
        <begin position="38"/>
        <end position="180"/>
    </location>
</feature>
<dbReference type="Pfam" id="PF13401">
    <property type="entry name" value="AAA_22"/>
    <property type="match status" value="1"/>
</dbReference>
<evidence type="ECO:0000313" key="6">
    <source>
        <dbReference type="EMBL" id="SEQ28961.1"/>
    </source>
</evidence>
<dbReference type="Pfam" id="PF22703">
    <property type="entry name" value="Cdc6_lid"/>
    <property type="match status" value="1"/>
</dbReference>
<dbReference type="Gene3D" id="3.40.50.300">
    <property type="entry name" value="P-loop containing nucleotide triphosphate hydrolases"/>
    <property type="match status" value="1"/>
</dbReference>
<comment type="similarity">
    <text evidence="1">Belongs to the CDC6/cdc18 family.</text>
</comment>
<dbReference type="CDD" id="cd00009">
    <property type="entry name" value="AAA"/>
    <property type="match status" value="1"/>
</dbReference>
<dbReference type="InterPro" id="IPR003593">
    <property type="entry name" value="AAA+_ATPase"/>
</dbReference>
<evidence type="ECO:0000256" key="1">
    <source>
        <dbReference type="ARBA" id="ARBA00006184"/>
    </source>
</evidence>
<dbReference type="SUPFAM" id="SSF52540">
    <property type="entry name" value="P-loop containing nucleoside triphosphate hydrolases"/>
    <property type="match status" value="1"/>
</dbReference>
<evidence type="ECO:0000256" key="2">
    <source>
        <dbReference type="ARBA" id="ARBA00022705"/>
    </source>
</evidence>
<dbReference type="InterPro" id="IPR049945">
    <property type="entry name" value="AAA_22"/>
</dbReference>
<gene>
    <name evidence="6" type="ORF">SAMN04489841_1378</name>
</gene>
<keyword evidence="3" id="KW-0547">Nucleotide-binding</keyword>
<dbReference type="Proteomes" id="UP000199114">
    <property type="component" value="Unassembled WGS sequence"/>
</dbReference>
<organism evidence="6 7">
    <name type="scientific">Natrinema salaciae</name>
    <dbReference type="NCBI Taxonomy" id="1186196"/>
    <lineage>
        <taxon>Archaea</taxon>
        <taxon>Methanobacteriati</taxon>
        <taxon>Methanobacteriota</taxon>
        <taxon>Stenosarchaea group</taxon>
        <taxon>Halobacteria</taxon>
        <taxon>Halobacteriales</taxon>
        <taxon>Natrialbaceae</taxon>
        <taxon>Natrinema</taxon>
    </lineage>
</organism>
<proteinExistence type="inferred from homology"/>
<dbReference type="PANTHER" id="PTHR10763">
    <property type="entry name" value="CELL DIVISION CONTROL PROTEIN 6-RELATED"/>
    <property type="match status" value="1"/>
</dbReference>
<dbReference type="EMBL" id="FOFD01000002">
    <property type="protein sequence ID" value="SEQ28961.1"/>
    <property type="molecule type" value="Genomic_DNA"/>
</dbReference>
<dbReference type="InterPro" id="IPR050311">
    <property type="entry name" value="ORC1/CDC6"/>
</dbReference>
<name>A0A1H9ETF3_9EURY</name>
<evidence type="ECO:0000259" key="5">
    <source>
        <dbReference type="SMART" id="SM00382"/>
    </source>
</evidence>
<dbReference type="GO" id="GO:0006260">
    <property type="term" value="P:DNA replication"/>
    <property type="evidence" value="ECO:0007669"/>
    <property type="project" value="UniProtKB-KW"/>
</dbReference>
<dbReference type="InterPro" id="IPR055237">
    <property type="entry name" value="Cdc6_lid"/>
</dbReference>
<keyword evidence="2" id="KW-0235">DNA replication</keyword>
<dbReference type="GO" id="GO:0016887">
    <property type="term" value="F:ATP hydrolysis activity"/>
    <property type="evidence" value="ECO:0007669"/>
    <property type="project" value="InterPro"/>
</dbReference>
<dbReference type="AlphaFoldDB" id="A0A1H9ETF3"/>
<dbReference type="OrthoDB" id="270161at2157"/>
<dbReference type="Gene3D" id="1.10.8.60">
    <property type="match status" value="1"/>
</dbReference>
<keyword evidence="7" id="KW-1185">Reference proteome</keyword>
<dbReference type="STRING" id="1186196.SAMN04489841_1378"/>
<protein>
    <submittedName>
        <fullName evidence="6">Cdc6-related protein, AAA superfamily ATPase</fullName>
    </submittedName>
</protein>
<evidence type="ECO:0000256" key="3">
    <source>
        <dbReference type="ARBA" id="ARBA00022741"/>
    </source>
</evidence>
<dbReference type="InterPro" id="IPR027417">
    <property type="entry name" value="P-loop_NTPase"/>
</dbReference>
<dbReference type="GO" id="GO:0005524">
    <property type="term" value="F:ATP binding"/>
    <property type="evidence" value="ECO:0007669"/>
    <property type="project" value="UniProtKB-KW"/>
</dbReference>
<dbReference type="SMART" id="SM00382">
    <property type="entry name" value="AAA"/>
    <property type="match status" value="1"/>
</dbReference>